<keyword evidence="6 12" id="KW-0418">Kinase</keyword>
<evidence type="ECO:0000256" key="1">
    <source>
        <dbReference type="ARBA" id="ARBA00000085"/>
    </source>
</evidence>
<dbReference type="InterPro" id="IPR003660">
    <property type="entry name" value="HAMP_dom"/>
</dbReference>
<reference evidence="13" key="1">
    <citation type="submission" date="2015-09" db="EMBL/GenBank/DDBJ databases">
        <authorList>
            <person name="Daims H."/>
        </authorList>
    </citation>
    <scope>NUCLEOTIDE SEQUENCE [LARGE SCALE GENOMIC DNA]</scope>
</reference>
<evidence type="ECO:0000256" key="9">
    <source>
        <dbReference type="SAM" id="Phobius"/>
    </source>
</evidence>
<dbReference type="Proteomes" id="UP000066284">
    <property type="component" value="Chromosome 1"/>
</dbReference>
<organism evidence="12 13">
    <name type="scientific">Candidatus Nitrospira inopinata</name>
    <dbReference type="NCBI Taxonomy" id="1715989"/>
    <lineage>
        <taxon>Bacteria</taxon>
        <taxon>Pseudomonadati</taxon>
        <taxon>Nitrospirota</taxon>
        <taxon>Nitrospiria</taxon>
        <taxon>Nitrospirales</taxon>
        <taxon>Nitrospiraceae</taxon>
        <taxon>Nitrospira</taxon>
    </lineage>
</organism>
<dbReference type="OrthoDB" id="9770955at2"/>
<dbReference type="FunFam" id="1.10.287.130:FF:000001">
    <property type="entry name" value="Two-component sensor histidine kinase"/>
    <property type="match status" value="1"/>
</dbReference>
<accession>A0A0S4KVC6</accession>
<dbReference type="InterPro" id="IPR036890">
    <property type="entry name" value="HATPase_C_sf"/>
</dbReference>
<evidence type="ECO:0000256" key="8">
    <source>
        <dbReference type="ARBA" id="ARBA00023136"/>
    </source>
</evidence>
<dbReference type="Pfam" id="PF00512">
    <property type="entry name" value="HisKA"/>
    <property type="match status" value="1"/>
</dbReference>
<keyword evidence="4" id="KW-0597">Phosphoprotein</keyword>
<evidence type="ECO:0000256" key="6">
    <source>
        <dbReference type="ARBA" id="ARBA00022777"/>
    </source>
</evidence>
<evidence type="ECO:0000256" key="5">
    <source>
        <dbReference type="ARBA" id="ARBA00022679"/>
    </source>
</evidence>
<dbReference type="Pfam" id="PF00672">
    <property type="entry name" value="HAMP"/>
    <property type="match status" value="1"/>
</dbReference>
<dbReference type="Gene3D" id="6.10.340.10">
    <property type="match status" value="1"/>
</dbReference>
<dbReference type="PROSITE" id="PS50885">
    <property type="entry name" value="HAMP"/>
    <property type="match status" value="1"/>
</dbReference>
<keyword evidence="13" id="KW-1185">Reference proteome</keyword>
<dbReference type="SMART" id="SM00304">
    <property type="entry name" value="HAMP"/>
    <property type="match status" value="1"/>
</dbReference>
<dbReference type="InterPro" id="IPR005467">
    <property type="entry name" value="His_kinase_dom"/>
</dbReference>
<keyword evidence="7" id="KW-0902">Two-component regulatory system</keyword>
<feature type="domain" description="Histidine kinase" evidence="10">
    <location>
        <begin position="264"/>
        <end position="485"/>
    </location>
</feature>
<dbReference type="InterPro" id="IPR004358">
    <property type="entry name" value="Sig_transdc_His_kin-like_C"/>
</dbReference>
<evidence type="ECO:0000256" key="4">
    <source>
        <dbReference type="ARBA" id="ARBA00022553"/>
    </source>
</evidence>
<evidence type="ECO:0000259" key="10">
    <source>
        <dbReference type="PROSITE" id="PS50109"/>
    </source>
</evidence>
<evidence type="ECO:0000256" key="3">
    <source>
        <dbReference type="ARBA" id="ARBA00012438"/>
    </source>
</evidence>
<dbReference type="RefSeq" id="WP_062485162.1">
    <property type="nucleotide sequence ID" value="NZ_LN885086.1"/>
</dbReference>
<dbReference type="Pfam" id="PF02518">
    <property type="entry name" value="HATPase_c"/>
    <property type="match status" value="1"/>
</dbReference>
<sequence>MRLSIFWRLLLTSLVIIAVMGGVNLYALYQLRHLTGMSTEMALLHYPAVESAKRLQGSLYAQLNSEKKYLATKDAAFLTNLSDEVDDFRRNLEQLLSQEHSQQGRTFLQETNRLLENRVALFQSGFSMSGHNGSVNLADYEAKRDALTDQMLSLIQGYLDLHEARLSVGVSESRASAVQAEAVTQQLVLVALIFGLGLAATASYTILRPLRQLQGHIKQIGQGKFGRSLDIKAPAELKDLVDTVNWMGAKLQELDNMKTEFLAHVSHELRTPVASIQEGTHLLLDEIPGPLAQDQRTTLRIMADSCRRLIHLISTILDLSKMDAGMMEYQIVTVDLRRIADVSINKVRLLADSKRVQLLIEHPGERVWVKADAARIEQVLDNLLSNALKFSPESGVVKILMTPNPQVGLLEVAVSDMGPGIAAEDLPHIFERFYQGRTKAKGSSAGSGLGLALAKKVVEALGGRIWIESEAGKGTTVRFTLRSAKEGKAKTA</sequence>
<dbReference type="SUPFAM" id="SSF47384">
    <property type="entry name" value="Homodimeric domain of signal transducing histidine kinase"/>
    <property type="match status" value="1"/>
</dbReference>
<dbReference type="FunFam" id="3.30.565.10:FF:000006">
    <property type="entry name" value="Sensor histidine kinase WalK"/>
    <property type="match status" value="1"/>
</dbReference>
<dbReference type="SUPFAM" id="SSF55874">
    <property type="entry name" value="ATPase domain of HSP90 chaperone/DNA topoisomerase II/histidine kinase"/>
    <property type="match status" value="1"/>
</dbReference>
<dbReference type="SUPFAM" id="SSF158472">
    <property type="entry name" value="HAMP domain-like"/>
    <property type="match status" value="1"/>
</dbReference>
<dbReference type="Gene3D" id="1.10.287.130">
    <property type="match status" value="1"/>
</dbReference>
<evidence type="ECO:0000259" key="11">
    <source>
        <dbReference type="PROSITE" id="PS50885"/>
    </source>
</evidence>
<feature type="transmembrane region" description="Helical" evidence="9">
    <location>
        <begin position="187"/>
        <end position="207"/>
    </location>
</feature>
<dbReference type="STRING" id="1715989.NITINOP_2114"/>
<dbReference type="CDD" id="cd00075">
    <property type="entry name" value="HATPase"/>
    <property type="match status" value="1"/>
</dbReference>
<evidence type="ECO:0000313" key="13">
    <source>
        <dbReference type="Proteomes" id="UP000066284"/>
    </source>
</evidence>
<dbReference type="EC" id="2.7.13.3" evidence="3"/>
<dbReference type="SMART" id="SM00387">
    <property type="entry name" value="HATPase_c"/>
    <property type="match status" value="1"/>
</dbReference>
<evidence type="ECO:0000256" key="2">
    <source>
        <dbReference type="ARBA" id="ARBA00004370"/>
    </source>
</evidence>
<dbReference type="PANTHER" id="PTHR43711:SF1">
    <property type="entry name" value="HISTIDINE KINASE 1"/>
    <property type="match status" value="1"/>
</dbReference>
<dbReference type="PANTHER" id="PTHR43711">
    <property type="entry name" value="TWO-COMPONENT HISTIDINE KINASE"/>
    <property type="match status" value="1"/>
</dbReference>
<dbReference type="GO" id="GO:0000155">
    <property type="term" value="F:phosphorelay sensor kinase activity"/>
    <property type="evidence" value="ECO:0007669"/>
    <property type="project" value="InterPro"/>
</dbReference>
<keyword evidence="9" id="KW-0812">Transmembrane</keyword>
<feature type="transmembrane region" description="Helical" evidence="9">
    <location>
        <begin position="6"/>
        <end position="29"/>
    </location>
</feature>
<dbReference type="GO" id="GO:0016020">
    <property type="term" value="C:membrane"/>
    <property type="evidence" value="ECO:0007669"/>
    <property type="project" value="UniProtKB-SubCell"/>
</dbReference>
<dbReference type="InterPro" id="IPR036097">
    <property type="entry name" value="HisK_dim/P_sf"/>
</dbReference>
<dbReference type="InterPro" id="IPR003661">
    <property type="entry name" value="HisK_dim/P_dom"/>
</dbReference>
<dbReference type="SMART" id="SM00388">
    <property type="entry name" value="HisKA"/>
    <property type="match status" value="1"/>
</dbReference>
<protein>
    <recommendedName>
        <fullName evidence="3">histidine kinase</fullName>
        <ecNumber evidence="3">2.7.13.3</ecNumber>
    </recommendedName>
</protein>
<dbReference type="AlphaFoldDB" id="A0A0S4KVC6"/>
<dbReference type="CDD" id="cd06225">
    <property type="entry name" value="HAMP"/>
    <property type="match status" value="1"/>
</dbReference>
<dbReference type="InterPro" id="IPR050736">
    <property type="entry name" value="Sensor_HK_Regulatory"/>
</dbReference>
<dbReference type="CDD" id="cd00082">
    <property type="entry name" value="HisKA"/>
    <property type="match status" value="1"/>
</dbReference>
<evidence type="ECO:0000256" key="7">
    <source>
        <dbReference type="ARBA" id="ARBA00023012"/>
    </source>
</evidence>
<keyword evidence="9" id="KW-1133">Transmembrane helix</keyword>
<evidence type="ECO:0000313" key="12">
    <source>
        <dbReference type="EMBL" id="CUQ67086.1"/>
    </source>
</evidence>
<dbReference type="InterPro" id="IPR003594">
    <property type="entry name" value="HATPase_dom"/>
</dbReference>
<keyword evidence="8 9" id="KW-0472">Membrane</keyword>
<feature type="domain" description="HAMP" evidence="11">
    <location>
        <begin position="204"/>
        <end position="256"/>
    </location>
</feature>
<keyword evidence="5 12" id="KW-0808">Transferase</keyword>
<proteinExistence type="predicted"/>
<dbReference type="PRINTS" id="PR00344">
    <property type="entry name" value="BCTRLSENSOR"/>
</dbReference>
<name>A0A0S4KVC6_9BACT</name>
<dbReference type="PROSITE" id="PS50109">
    <property type="entry name" value="HIS_KIN"/>
    <property type="match status" value="1"/>
</dbReference>
<dbReference type="EMBL" id="LN885086">
    <property type="protein sequence ID" value="CUQ67086.1"/>
    <property type="molecule type" value="Genomic_DNA"/>
</dbReference>
<comment type="subcellular location">
    <subcellularLocation>
        <location evidence="2">Membrane</location>
    </subcellularLocation>
</comment>
<dbReference type="KEGG" id="nio:NITINOP_2114"/>
<dbReference type="Gene3D" id="3.30.565.10">
    <property type="entry name" value="Histidine kinase-like ATPase, C-terminal domain"/>
    <property type="match status" value="1"/>
</dbReference>
<gene>
    <name evidence="12" type="ORF">NITINOP_2114</name>
</gene>
<comment type="catalytic activity">
    <reaction evidence="1">
        <text>ATP + protein L-histidine = ADP + protein N-phospho-L-histidine.</text>
        <dbReference type="EC" id="2.7.13.3"/>
    </reaction>
</comment>